<dbReference type="Proteomes" id="UP000018438">
    <property type="component" value="Unassembled WGS sequence"/>
</dbReference>
<sequence>MANEVKVANAPERTVQYKNRADYGQLSQILHARIRLCDKEGKPLGGEQVVAVAVDGDLSVESQYSTPFDNSNPEHRLPTLIGMLQSGNWVDTLGTIAKNTFGIEISQDQESTLRSLEGLSSLTKVNSTQIFTSTQSVSINMTLLFSAWRSAKTEVEDQLKNLLQWALPAKLEEGSLLANLSEQKNLKSLFPSKVPPYVSLHYGGKKYLPMLIQSVSTPLVVPMDADGDRIQVQVPVHFLSRTAWDAQNIVDTF</sequence>
<accession>N8Y572</accession>
<dbReference type="HOGENOM" id="CLU_086264_0_0_6"/>
<proteinExistence type="predicted"/>
<reference evidence="1 2" key="1">
    <citation type="submission" date="2013-02" db="EMBL/GenBank/DDBJ databases">
        <title>The Genome Sequence of Acinetobacter schindleri NIPH 900.</title>
        <authorList>
            <consortium name="The Broad Institute Genome Sequencing Platform"/>
            <consortium name="The Broad Institute Genome Sequencing Center for Infectious Disease"/>
            <person name="Cerqueira G."/>
            <person name="Feldgarden M."/>
            <person name="Courvalin P."/>
            <person name="Perichon B."/>
            <person name="Grillot-Courvalin C."/>
            <person name="Clermont D."/>
            <person name="Rocha E."/>
            <person name="Yoon E.-J."/>
            <person name="Nemec A."/>
            <person name="Walker B."/>
            <person name="Young S.K."/>
            <person name="Zeng Q."/>
            <person name="Gargeya S."/>
            <person name="Fitzgerald M."/>
            <person name="Haas B."/>
            <person name="Abouelleil A."/>
            <person name="Alvarado L."/>
            <person name="Arachchi H.M."/>
            <person name="Berlin A.M."/>
            <person name="Chapman S.B."/>
            <person name="Dewar J."/>
            <person name="Goldberg J."/>
            <person name="Griggs A."/>
            <person name="Gujja S."/>
            <person name="Hansen M."/>
            <person name="Howarth C."/>
            <person name="Imamovic A."/>
            <person name="Larimer J."/>
            <person name="McCowan C."/>
            <person name="Murphy C."/>
            <person name="Neiman D."/>
            <person name="Pearson M."/>
            <person name="Priest M."/>
            <person name="Roberts A."/>
            <person name="Saif S."/>
            <person name="Shea T."/>
            <person name="Sisk P."/>
            <person name="Sykes S."/>
            <person name="Wortman J."/>
            <person name="Nusbaum C."/>
            <person name="Birren B."/>
        </authorList>
    </citation>
    <scope>NUCLEOTIDE SEQUENCE [LARGE SCALE GENOMIC DNA]</scope>
    <source>
        <strain evidence="1 2">NIPH 900</strain>
    </source>
</reference>
<comment type="caution">
    <text evidence="1">The sequence shown here is derived from an EMBL/GenBank/DDBJ whole genome shotgun (WGS) entry which is preliminary data.</text>
</comment>
<protein>
    <submittedName>
        <fullName evidence="1">Uncharacterized protein</fullName>
    </submittedName>
</protein>
<dbReference type="AlphaFoldDB" id="N8Y572"/>
<keyword evidence="2" id="KW-1185">Reference proteome</keyword>
<evidence type="ECO:0000313" key="2">
    <source>
        <dbReference type="Proteomes" id="UP000018438"/>
    </source>
</evidence>
<evidence type="ECO:0000313" key="1">
    <source>
        <dbReference type="EMBL" id="ENV14768.1"/>
    </source>
</evidence>
<organism evidence="1 2">
    <name type="scientific">Acinetobacter schindleri NIPH 900</name>
    <dbReference type="NCBI Taxonomy" id="1217675"/>
    <lineage>
        <taxon>Bacteria</taxon>
        <taxon>Pseudomonadati</taxon>
        <taxon>Pseudomonadota</taxon>
        <taxon>Gammaproteobacteria</taxon>
        <taxon>Moraxellales</taxon>
        <taxon>Moraxellaceae</taxon>
        <taxon>Acinetobacter</taxon>
    </lineage>
</organism>
<name>N8Y572_9GAMM</name>
<gene>
    <name evidence="1" type="ORF">F965_00114</name>
</gene>
<dbReference type="RefSeq" id="WP_004811573.1">
    <property type="nucleotide sequence ID" value="NZ_KB849446.1"/>
</dbReference>
<dbReference type="PATRIC" id="fig|1217675.3.peg.108"/>
<dbReference type="EMBL" id="APPI01000003">
    <property type="protein sequence ID" value="ENV14768.1"/>
    <property type="molecule type" value="Genomic_DNA"/>
</dbReference>